<reference evidence="2" key="2">
    <citation type="submission" date="2015-08" db="UniProtKB">
        <authorList>
            <consortium name="WormBaseParasite"/>
        </authorList>
    </citation>
    <scope>IDENTIFICATION</scope>
</reference>
<evidence type="ECO:0000313" key="1">
    <source>
        <dbReference type="Proteomes" id="UP000035680"/>
    </source>
</evidence>
<dbReference type="WBParaSite" id="SVE_0613900.1">
    <property type="protein sequence ID" value="SVE_0613900.1"/>
    <property type="gene ID" value="SVE_0613900"/>
</dbReference>
<proteinExistence type="predicted"/>
<protein>
    <submittedName>
        <fullName evidence="2">Transmembrane protein</fullName>
    </submittedName>
</protein>
<evidence type="ECO:0000313" key="2">
    <source>
        <dbReference type="WBParaSite" id="SVE_0613900.1"/>
    </source>
</evidence>
<organism evidence="1 2">
    <name type="scientific">Strongyloides venezuelensis</name>
    <name type="common">Threadworm</name>
    <dbReference type="NCBI Taxonomy" id="75913"/>
    <lineage>
        <taxon>Eukaryota</taxon>
        <taxon>Metazoa</taxon>
        <taxon>Ecdysozoa</taxon>
        <taxon>Nematoda</taxon>
        <taxon>Chromadorea</taxon>
        <taxon>Rhabditida</taxon>
        <taxon>Tylenchina</taxon>
        <taxon>Panagrolaimomorpha</taxon>
        <taxon>Strongyloidoidea</taxon>
        <taxon>Strongyloididae</taxon>
        <taxon>Strongyloides</taxon>
    </lineage>
</organism>
<accession>A0A0K0FBC9</accession>
<name>A0A0K0FBC9_STRVS</name>
<dbReference type="AlphaFoldDB" id="A0A0K0FBC9"/>
<dbReference type="Proteomes" id="UP000035680">
    <property type="component" value="Unassembled WGS sequence"/>
</dbReference>
<sequence length="107" mass="12338">MSSFTPVLIKNIGRNSLMLEEFGFFGRRMMVEVNSSFLSCLVPLIVSATYLNSKAIELYDKIFKNYEYIEPPSIESEKAIPLNQSYVKENLFLFEESLEDSDMEVDC</sequence>
<reference evidence="1" key="1">
    <citation type="submission" date="2014-07" db="EMBL/GenBank/DDBJ databases">
        <authorList>
            <person name="Martin A.A"/>
            <person name="De Silva N."/>
        </authorList>
    </citation>
    <scope>NUCLEOTIDE SEQUENCE</scope>
</reference>
<keyword evidence="1" id="KW-1185">Reference proteome</keyword>